<comment type="caution">
    <text evidence="3">The sequence shown here is derived from an EMBL/GenBank/DDBJ whole genome shotgun (WGS) entry which is preliminary data.</text>
</comment>
<dbReference type="InterPro" id="IPR000971">
    <property type="entry name" value="Globin"/>
</dbReference>
<dbReference type="GO" id="GO:0005344">
    <property type="term" value="F:oxygen carrier activity"/>
    <property type="evidence" value="ECO:0007669"/>
    <property type="project" value="UniProtKB-KW"/>
</dbReference>
<dbReference type="GO" id="GO:0019825">
    <property type="term" value="F:oxygen binding"/>
    <property type="evidence" value="ECO:0007669"/>
    <property type="project" value="InterPro"/>
</dbReference>
<accession>A0A9D4H4D2</accession>
<reference evidence="3" key="2">
    <citation type="submission" date="2020-11" db="EMBL/GenBank/DDBJ databases">
        <authorList>
            <person name="McCartney M.A."/>
            <person name="Auch B."/>
            <person name="Kono T."/>
            <person name="Mallez S."/>
            <person name="Becker A."/>
            <person name="Gohl D.M."/>
            <person name="Silverstein K.A.T."/>
            <person name="Koren S."/>
            <person name="Bechman K.B."/>
            <person name="Herman A."/>
            <person name="Abrahante J.E."/>
            <person name="Garbe J."/>
        </authorList>
    </citation>
    <scope>NUCLEOTIDE SEQUENCE</scope>
    <source>
        <strain evidence="3">Duluth1</strain>
        <tissue evidence="3">Whole animal</tissue>
    </source>
</reference>
<proteinExistence type="inferred from homology"/>
<keyword evidence="4" id="KW-1185">Reference proteome</keyword>
<protein>
    <recommendedName>
        <fullName evidence="2">Globin domain-containing protein</fullName>
    </recommendedName>
</protein>
<keyword evidence="1" id="KW-0561">Oxygen transport</keyword>
<evidence type="ECO:0000259" key="2">
    <source>
        <dbReference type="Pfam" id="PF00042"/>
    </source>
</evidence>
<dbReference type="InterPro" id="IPR012292">
    <property type="entry name" value="Globin/Proto"/>
</dbReference>
<keyword evidence="1" id="KW-0813">Transport</keyword>
<reference evidence="3" key="1">
    <citation type="journal article" date="2019" name="bioRxiv">
        <title>The Genome of the Zebra Mussel, Dreissena polymorpha: A Resource for Invasive Species Research.</title>
        <authorList>
            <person name="McCartney M.A."/>
            <person name="Auch B."/>
            <person name="Kono T."/>
            <person name="Mallez S."/>
            <person name="Zhang Y."/>
            <person name="Obille A."/>
            <person name="Becker A."/>
            <person name="Abrahante J.E."/>
            <person name="Garbe J."/>
            <person name="Badalamenti J.P."/>
            <person name="Herman A."/>
            <person name="Mangelson H."/>
            <person name="Liachko I."/>
            <person name="Sullivan S."/>
            <person name="Sone E.D."/>
            <person name="Koren S."/>
            <person name="Silverstein K.A.T."/>
            <person name="Beckman K.B."/>
            <person name="Gohl D.M."/>
        </authorList>
    </citation>
    <scope>NUCLEOTIDE SEQUENCE</scope>
    <source>
        <strain evidence="3">Duluth1</strain>
        <tissue evidence="3">Whole animal</tissue>
    </source>
</reference>
<evidence type="ECO:0000313" key="4">
    <source>
        <dbReference type="Proteomes" id="UP000828390"/>
    </source>
</evidence>
<evidence type="ECO:0000313" key="3">
    <source>
        <dbReference type="EMBL" id="KAH3828353.1"/>
    </source>
</evidence>
<dbReference type="GO" id="GO:0020037">
    <property type="term" value="F:heme binding"/>
    <property type="evidence" value="ECO:0007669"/>
    <property type="project" value="InterPro"/>
</dbReference>
<dbReference type="EMBL" id="JAIWYP010000005">
    <property type="protein sequence ID" value="KAH3828353.1"/>
    <property type="molecule type" value="Genomic_DNA"/>
</dbReference>
<evidence type="ECO:0000256" key="1">
    <source>
        <dbReference type="RuleBase" id="RU000356"/>
    </source>
</evidence>
<sequence>MCVFSLFETHSEVHDAFMSFRANNTSELEYNASIRKRPLRVIGTVDKCVTRLDVRERLRELMTELGILHKNYSVKIELLDVSVT</sequence>
<feature type="domain" description="Globin" evidence="2">
    <location>
        <begin position="5"/>
        <end position="75"/>
    </location>
</feature>
<dbReference type="Pfam" id="PF00042">
    <property type="entry name" value="Globin"/>
    <property type="match status" value="1"/>
</dbReference>
<dbReference type="Proteomes" id="UP000828390">
    <property type="component" value="Unassembled WGS sequence"/>
</dbReference>
<dbReference type="Gene3D" id="1.10.490.10">
    <property type="entry name" value="Globins"/>
    <property type="match status" value="1"/>
</dbReference>
<organism evidence="3 4">
    <name type="scientific">Dreissena polymorpha</name>
    <name type="common">Zebra mussel</name>
    <name type="synonym">Mytilus polymorpha</name>
    <dbReference type="NCBI Taxonomy" id="45954"/>
    <lineage>
        <taxon>Eukaryota</taxon>
        <taxon>Metazoa</taxon>
        <taxon>Spiralia</taxon>
        <taxon>Lophotrochozoa</taxon>
        <taxon>Mollusca</taxon>
        <taxon>Bivalvia</taxon>
        <taxon>Autobranchia</taxon>
        <taxon>Heteroconchia</taxon>
        <taxon>Euheterodonta</taxon>
        <taxon>Imparidentia</taxon>
        <taxon>Neoheterodontei</taxon>
        <taxon>Myida</taxon>
        <taxon>Dreissenoidea</taxon>
        <taxon>Dreissenidae</taxon>
        <taxon>Dreissena</taxon>
    </lineage>
</organism>
<dbReference type="SUPFAM" id="SSF46458">
    <property type="entry name" value="Globin-like"/>
    <property type="match status" value="1"/>
</dbReference>
<keyword evidence="1" id="KW-0479">Metal-binding</keyword>
<gene>
    <name evidence="3" type="ORF">DPMN_130310</name>
</gene>
<dbReference type="InterPro" id="IPR009050">
    <property type="entry name" value="Globin-like_sf"/>
</dbReference>
<comment type="similarity">
    <text evidence="1">Belongs to the globin family.</text>
</comment>
<keyword evidence="1" id="KW-0349">Heme</keyword>
<name>A0A9D4H4D2_DREPO</name>
<keyword evidence="1" id="KW-0408">Iron</keyword>
<dbReference type="AlphaFoldDB" id="A0A9D4H4D2"/>